<reference evidence="1 2" key="1">
    <citation type="journal article" date="2013" name="Genome Announc.">
        <title>Draft Genome Sequence of Indibacter alkaliphilus Strain LW1T, Isolated from Lonar Lake, a Haloalkaline Lake in the Buldana District of Maharashtra, India.</title>
        <authorList>
            <person name="Singh A."/>
            <person name="Kumar Jangir P."/>
            <person name="Sharma R."/>
            <person name="Singh A."/>
            <person name="Kumar Pinnaka A."/>
            <person name="Shivaji S."/>
        </authorList>
    </citation>
    <scope>NUCLEOTIDE SEQUENCE [LARGE SCALE GENOMIC DNA]</scope>
    <source>
        <strain evidence="2">CCUG 57479 / KCTC 22604 / LW1</strain>
    </source>
</reference>
<dbReference type="EMBL" id="ALWO02000052">
    <property type="protein sequence ID" value="EOZ92416.1"/>
    <property type="molecule type" value="Genomic_DNA"/>
</dbReference>
<comment type="caution">
    <text evidence="1">The sequence shown here is derived from an EMBL/GenBank/DDBJ whole genome shotgun (WGS) entry which is preliminary data.</text>
</comment>
<dbReference type="Proteomes" id="UP000006073">
    <property type="component" value="Unassembled WGS sequence"/>
</dbReference>
<evidence type="ECO:0000313" key="2">
    <source>
        <dbReference type="Proteomes" id="UP000006073"/>
    </source>
</evidence>
<accession>S2DK96</accession>
<protein>
    <submittedName>
        <fullName evidence="1">Uncharacterized protein</fullName>
    </submittedName>
</protein>
<name>S2DK96_INDAL</name>
<evidence type="ECO:0000313" key="1">
    <source>
        <dbReference type="EMBL" id="EOZ92416.1"/>
    </source>
</evidence>
<keyword evidence="2" id="KW-1185">Reference proteome</keyword>
<proteinExistence type="predicted"/>
<organism evidence="1 2">
    <name type="scientific">Indibacter alkaliphilus (strain CCUG 57479 / KCTC 22604 / LW1)</name>
    <dbReference type="NCBI Taxonomy" id="1189612"/>
    <lineage>
        <taxon>Bacteria</taxon>
        <taxon>Pseudomonadati</taxon>
        <taxon>Bacteroidota</taxon>
        <taxon>Cytophagia</taxon>
        <taxon>Cytophagales</taxon>
        <taxon>Cyclobacteriaceae</taxon>
    </lineage>
</organism>
<dbReference type="AlphaFoldDB" id="S2DK96"/>
<gene>
    <name evidence="1" type="ORF">A33Q_4509</name>
</gene>
<sequence length="52" mass="5989">MALSLFNAKVSGKALTYVVDMKIADWQFVQKKINLTLARGIRPIVHYNHFKI</sequence>